<dbReference type="Gene3D" id="3.30.43.10">
    <property type="entry name" value="Uridine Diphospho-n-acetylenolpyruvylglucosamine Reductase, domain 2"/>
    <property type="match status" value="1"/>
</dbReference>
<keyword evidence="2" id="KW-0285">Flavoprotein</keyword>
<dbReference type="InterPro" id="IPR050416">
    <property type="entry name" value="FAD-linked_Oxidoreductase"/>
</dbReference>
<dbReference type="RefSeq" id="XP_022586169.1">
    <property type="nucleotide sequence ID" value="XM_022721840.1"/>
</dbReference>
<dbReference type="InterPro" id="IPR016167">
    <property type="entry name" value="FAD-bd_PCMH_sub1"/>
</dbReference>
<dbReference type="InterPro" id="IPR036318">
    <property type="entry name" value="FAD-bd_PCMH-like_sf"/>
</dbReference>
<dbReference type="Proteomes" id="UP000184188">
    <property type="component" value="Unassembled WGS sequence"/>
</dbReference>
<reference evidence="7" key="1">
    <citation type="journal article" date="2017" name="Genome Biol.">
        <title>Comparative genomics reveals high biological diversity and specific adaptations in the industrially and medically important fungal genus Aspergillus.</title>
        <authorList>
            <person name="de Vries R.P."/>
            <person name="Riley R."/>
            <person name="Wiebenga A."/>
            <person name="Aguilar-Osorio G."/>
            <person name="Amillis S."/>
            <person name="Uchima C.A."/>
            <person name="Anderluh G."/>
            <person name="Asadollahi M."/>
            <person name="Askin M."/>
            <person name="Barry K."/>
            <person name="Battaglia E."/>
            <person name="Bayram O."/>
            <person name="Benocci T."/>
            <person name="Braus-Stromeyer S.A."/>
            <person name="Caldana C."/>
            <person name="Canovas D."/>
            <person name="Cerqueira G.C."/>
            <person name="Chen F."/>
            <person name="Chen W."/>
            <person name="Choi C."/>
            <person name="Clum A."/>
            <person name="Dos Santos R.A."/>
            <person name="Damasio A.R."/>
            <person name="Diallinas G."/>
            <person name="Emri T."/>
            <person name="Fekete E."/>
            <person name="Flipphi M."/>
            <person name="Freyberg S."/>
            <person name="Gallo A."/>
            <person name="Gournas C."/>
            <person name="Habgood R."/>
            <person name="Hainaut M."/>
            <person name="Harispe M.L."/>
            <person name="Henrissat B."/>
            <person name="Hilden K.S."/>
            <person name="Hope R."/>
            <person name="Hossain A."/>
            <person name="Karabika E."/>
            <person name="Karaffa L."/>
            <person name="Karanyi Z."/>
            <person name="Krasevec N."/>
            <person name="Kuo A."/>
            <person name="Kusch H."/>
            <person name="LaButti K."/>
            <person name="Lagendijk E.L."/>
            <person name="Lapidus A."/>
            <person name="Levasseur A."/>
            <person name="Lindquist E."/>
            <person name="Lipzen A."/>
            <person name="Logrieco A.F."/>
            <person name="MacCabe A."/>
            <person name="Maekelae M.R."/>
            <person name="Malavazi I."/>
            <person name="Melin P."/>
            <person name="Meyer V."/>
            <person name="Mielnichuk N."/>
            <person name="Miskei M."/>
            <person name="Molnar A.P."/>
            <person name="Mule G."/>
            <person name="Ngan C.Y."/>
            <person name="Orejas M."/>
            <person name="Orosz E."/>
            <person name="Ouedraogo J.P."/>
            <person name="Overkamp K.M."/>
            <person name="Park H.-S."/>
            <person name="Perrone G."/>
            <person name="Piumi F."/>
            <person name="Punt P.J."/>
            <person name="Ram A.F."/>
            <person name="Ramon A."/>
            <person name="Rauscher S."/>
            <person name="Record E."/>
            <person name="Riano-Pachon D.M."/>
            <person name="Robert V."/>
            <person name="Roehrig J."/>
            <person name="Ruller R."/>
            <person name="Salamov A."/>
            <person name="Salih N.S."/>
            <person name="Samson R.A."/>
            <person name="Sandor E."/>
            <person name="Sanguinetti M."/>
            <person name="Schuetze T."/>
            <person name="Sepcic K."/>
            <person name="Shelest E."/>
            <person name="Sherlock G."/>
            <person name="Sophianopoulou V."/>
            <person name="Squina F.M."/>
            <person name="Sun H."/>
            <person name="Susca A."/>
            <person name="Todd R.B."/>
            <person name="Tsang A."/>
            <person name="Unkles S.E."/>
            <person name="van de Wiele N."/>
            <person name="van Rossen-Uffink D."/>
            <person name="Oliveira J.V."/>
            <person name="Vesth T.C."/>
            <person name="Visser J."/>
            <person name="Yu J.-H."/>
            <person name="Zhou M."/>
            <person name="Andersen M.R."/>
            <person name="Archer D.B."/>
            <person name="Baker S.E."/>
            <person name="Benoit I."/>
            <person name="Brakhage A.A."/>
            <person name="Braus G.H."/>
            <person name="Fischer R."/>
            <person name="Frisvad J.C."/>
            <person name="Goldman G.H."/>
            <person name="Houbraken J."/>
            <person name="Oakley B."/>
            <person name="Pocsi I."/>
            <person name="Scazzocchio C."/>
            <person name="Seiboth B."/>
            <person name="vanKuyk P.A."/>
            <person name="Wortman J."/>
            <person name="Dyer P.S."/>
            <person name="Grigoriev I.V."/>
        </authorList>
    </citation>
    <scope>NUCLEOTIDE SEQUENCE [LARGE SCALE GENOMIC DNA]</scope>
    <source>
        <strain evidence="7">CBS 506.65</strain>
    </source>
</reference>
<evidence type="ECO:0000256" key="1">
    <source>
        <dbReference type="ARBA" id="ARBA00005466"/>
    </source>
</evidence>
<evidence type="ECO:0000256" key="3">
    <source>
        <dbReference type="ARBA" id="ARBA00022827"/>
    </source>
</evidence>
<gene>
    <name evidence="6" type="ORF">ASPZODRAFT_127775</name>
</gene>
<evidence type="ECO:0000313" key="7">
    <source>
        <dbReference type="Proteomes" id="UP000184188"/>
    </source>
</evidence>
<name>A0A1L9SWW8_9EURO</name>
<dbReference type="SUPFAM" id="SSF56176">
    <property type="entry name" value="FAD-binding/transporter-associated domain-like"/>
    <property type="match status" value="1"/>
</dbReference>
<comment type="similarity">
    <text evidence="1">Belongs to the oxygen-dependent FAD-linked oxidoreductase family.</text>
</comment>
<sequence length="454" mass="48939">MASPLAALQAFLHNHPDIKCTTPSAAEYPSISEIWNVGHAGTPLAIVHPQSADDVCRVIRYARTAGLRSTIRTGGHNLVGSTMVEGALVIDLRALAGVAIAADRQSVTIGGGILQGELAKKLWEEGLATPTGTVPSVGYVGWAMYGGYGPFSGNWGLGVDQILHATLVNAEGEIVKADARLLRGIRGAGGMLGVIVDLTVKVYPLKQFLAGSILFESQDIKKTFTEFNAAYRQILNDGLPPALTIQQAALNAPTGRVFGVIFAWSSDDVEEGQRWREKIAGLGNPIMNTVAVVDIPTWLAGNQALVASSGYGFSHSGNLYRITPEVTETIGRNLAQMPFDPATMFVIHPLRGPSAAPREDSVFASREPHFMLEILGFAVTKENRQAAEQWAAQTAREIHDTDPGNLLPTAYISLYHFAEPVPLAKFFGTHVKEILALKEEYDPHNVYNLPRLQS</sequence>
<dbReference type="PANTHER" id="PTHR42973">
    <property type="entry name" value="BINDING OXIDOREDUCTASE, PUTATIVE (AFU_ORTHOLOGUE AFUA_1G17690)-RELATED"/>
    <property type="match status" value="1"/>
</dbReference>
<dbReference type="Pfam" id="PF01565">
    <property type="entry name" value="FAD_binding_4"/>
    <property type="match status" value="1"/>
</dbReference>
<protein>
    <recommendedName>
        <fullName evidence="5">FAD-binding PCMH-type domain-containing protein</fullName>
    </recommendedName>
</protein>
<dbReference type="InterPro" id="IPR016166">
    <property type="entry name" value="FAD-bd_PCMH"/>
</dbReference>
<evidence type="ECO:0000256" key="2">
    <source>
        <dbReference type="ARBA" id="ARBA00022630"/>
    </source>
</evidence>
<dbReference type="InterPro" id="IPR006094">
    <property type="entry name" value="Oxid_FAD_bind_N"/>
</dbReference>
<proteinExistence type="inferred from homology"/>
<feature type="domain" description="FAD-binding PCMH-type" evidence="5">
    <location>
        <begin position="39"/>
        <end position="205"/>
    </location>
</feature>
<dbReference type="InterPro" id="IPR016169">
    <property type="entry name" value="FAD-bd_PCMH_sub2"/>
</dbReference>
<dbReference type="Gene3D" id="3.30.465.10">
    <property type="match status" value="1"/>
</dbReference>
<dbReference type="GO" id="GO:0071949">
    <property type="term" value="F:FAD binding"/>
    <property type="evidence" value="ECO:0007669"/>
    <property type="project" value="InterPro"/>
</dbReference>
<dbReference type="EMBL" id="KV878336">
    <property type="protein sequence ID" value="OJJ51659.1"/>
    <property type="molecule type" value="Genomic_DNA"/>
</dbReference>
<dbReference type="GeneID" id="34608305"/>
<dbReference type="AlphaFoldDB" id="A0A1L9SWW8"/>
<keyword evidence="7" id="KW-1185">Reference proteome</keyword>
<dbReference type="VEuPathDB" id="FungiDB:ASPZODRAFT_127775"/>
<evidence type="ECO:0000313" key="6">
    <source>
        <dbReference type="EMBL" id="OJJ51659.1"/>
    </source>
</evidence>
<dbReference type="STRING" id="1073090.A0A1L9SWW8"/>
<evidence type="ECO:0000256" key="4">
    <source>
        <dbReference type="ARBA" id="ARBA00023002"/>
    </source>
</evidence>
<dbReference type="PROSITE" id="PS51387">
    <property type="entry name" value="FAD_PCMH"/>
    <property type="match status" value="1"/>
</dbReference>
<accession>A0A1L9SWW8</accession>
<dbReference type="PANTHER" id="PTHR42973:SF7">
    <property type="entry name" value="FAD-BINDING PCMH-TYPE DOMAIN-CONTAINING PROTEIN"/>
    <property type="match status" value="1"/>
</dbReference>
<evidence type="ECO:0000259" key="5">
    <source>
        <dbReference type="PROSITE" id="PS51387"/>
    </source>
</evidence>
<keyword evidence="3" id="KW-0274">FAD</keyword>
<keyword evidence="4" id="KW-0560">Oxidoreductase</keyword>
<organism evidence="6 7">
    <name type="scientific">Penicilliopsis zonata CBS 506.65</name>
    <dbReference type="NCBI Taxonomy" id="1073090"/>
    <lineage>
        <taxon>Eukaryota</taxon>
        <taxon>Fungi</taxon>
        <taxon>Dikarya</taxon>
        <taxon>Ascomycota</taxon>
        <taxon>Pezizomycotina</taxon>
        <taxon>Eurotiomycetes</taxon>
        <taxon>Eurotiomycetidae</taxon>
        <taxon>Eurotiales</taxon>
        <taxon>Aspergillaceae</taxon>
        <taxon>Penicilliopsis</taxon>
    </lineage>
</organism>
<dbReference type="GO" id="GO:0016491">
    <property type="term" value="F:oxidoreductase activity"/>
    <property type="evidence" value="ECO:0007669"/>
    <property type="project" value="UniProtKB-KW"/>
</dbReference>
<dbReference type="OrthoDB" id="363185at2759"/>
<dbReference type="Gene3D" id="3.40.462.20">
    <property type="match status" value="1"/>
</dbReference>